<dbReference type="InterPro" id="IPR009057">
    <property type="entry name" value="Homeodomain-like_sf"/>
</dbReference>
<keyword evidence="1" id="KW-0805">Transcription regulation</keyword>
<dbReference type="Pfam" id="PF00440">
    <property type="entry name" value="TetR_N"/>
    <property type="match status" value="1"/>
</dbReference>
<keyword evidence="5" id="KW-1133">Transmembrane helix</keyword>
<dbReference type="InterPro" id="IPR004111">
    <property type="entry name" value="Repressor_TetR_C"/>
</dbReference>
<evidence type="ECO:0000256" key="1">
    <source>
        <dbReference type="ARBA" id="ARBA00023015"/>
    </source>
</evidence>
<proteinExistence type="predicted"/>
<evidence type="ECO:0000256" key="5">
    <source>
        <dbReference type="SAM" id="Phobius"/>
    </source>
</evidence>
<evidence type="ECO:0000256" key="2">
    <source>
        <dbReference type="ARBA" id="ARBA00023125"/>
    </source>
</evidence>
<keyword evidence="5" id="KW-0472">Membrane</keyword>
<feature type="DNA-binding region" description="H-T-H motif" evidence="4">
    <location>
        <begin position="41"/>
        <end position="60"/>
    </location>
</feature>
<dbReference type="PROSITE" id="PS50977">
    <property type="entry name" value="HTH_TETR_2"/>
    <property type="match status" value="1"/>
</dbReference>
<feature type="domain" description="HTH tetR-type" evidence="6">
    <location>
        <begin position="18"/>
        <end position="78"/>
    </location>
</feature>
<dbReference type="InterPro" id="IPR050109">
    <property type="entry name" value="HTH-type_TetR-like_transc_reg"/>
</dbReference>
<dbReference type="SUPFAM" id="SSF48498">
    <property type="entry name" value="Tetracyclin repressor-like, C-terminal domain"/>
    <property type="match status" value="1"/>
</dbReference>
<name>A0ABP8A3D4_9MICO</name>
<keyword evidence="5" id="KW-0812">Transmembrane</keyword>
<sequence>MAVRDEPVSRRERPAKPALSRRSILDAALTLIRERGVESVSLRHVAERVQTGPASLYAYFASRDVLLEHVLDDVYGTVELVDAGAGDRGWRDALAGTIVNTIDALGRYPGLGAVALGMIPTLPGALRLADHELGLMSLGGIPEAQAGLAIDLIAQFVAATATERTVRGAPLGAPERDAIRDAFRSADPERFPHLVRSVDALTRPTEQERRDFAIQVIIAGIAGAGGSVWAAGPASARA</sequence>
<evidence type="ECO:0000313" key="7">
    <source>
        <dbReference type="EMBL" id="GAA4176912.1"/>
    </source>
</evidence>
<evidence type="ECO:0000256" key="4">
    <source>
        <dbReference type="PROSITE-ProRule" id="PRU00335"/>
    </source>
</evidence>
<accession>A0ABP8A3D4</accession>
<reference evidence="8" key="1">
    <citation type="journal article" date="2019" name="Int. J. Syst. Evol. Microbiol.">
        <title>The Global Catalogue of Microorganisms (GCM) 10K type strain sequencing project: providing services to taxonomists for standard genome sequencing and annotation.</title>
        <authorList>
            <consortium name="The Broad Institute Genomics Platform"/>
            <consortium name="The Broad Institute Genome Sequencing Center for Infectious Disease"/>
            <person name="Wu L."/>
            <person name="Ma J."/>
        </authorList>
    </citation>
    <scope>NUCLEOTIDE SEQUENCE [LARGE SCALE GENOMIC DNA]</scope>
    <source>
        <strain evidence="8">JCM 17591</strain>
    </source>
</reference>
<evidence type="ECO:0000313" key="8">
    <source>
        <dbReference type="Proteomes" id="UP001501079"/>
    </source>
</evidence>
<evidence type="ECO:0000256" key="3">
    <source>
        <dbReference type="ARBA" id="ARBA00023163"/>
    </source>
</evidence>
<dbReference type="PANTHER" id="PTHR30055:SF151">
    <property type="entry name" value="TRANSCRIPTIONAL REGULATORY PROTEIN"/>
    <property type="match status" value="1"/>
</dbReference>
<dbReference type="PRINTS" id="PR00455">
    <property type="entry name" value="HTHTETR"/>
</dbReference>
<dbReference type="Gene3D" id="1.10.357.10">
    <property type="entry name" value="Tetracycline Repressor, domain 2"/>
    <property type="match status" value="1"/>
</dbReference>
<dbReference type="SUPFAM" id="SSF46689">
    <property type="entry name" value="Homeodomain-like"/>
    <property type="match status" value="1"/>
</dbReference>
<keyword evidence="3" id="KW-0804">Transcription</keyword>
<evidence type="ECO:0000259" key="6">
    <source>
        <dbReference type="PROSITE" id="PS50977"/>
    </source>
</evidence>
<dbReference type="Pfam" id="PF02909">
    <property type="entry name" value="TetR_C_1"/>
    <property type="match status" value="1"/>
</dbReference>
<dbReference type="EMBL" id="BAABBW010000004">
    <property type="protein sequence ID" value="GAA4176912.1"/>
    <property type="molecule type" value="Genomic_DNA"/>
</dbReference>
<keyword evidence="2 4" id="KW-0238">DNA-binding</keyword>
<comment type="caution">
    <text evidence="7">The sequence shown here is derived from an EMBL/GenBank/DDBJ whole genome shotgun (WGS) entry which is preliminary data.</text>
</comment>
<keyword evidence="8" id="KW-1185">Reference proteome</keyword>
<feature type="transmembrane region" description="Helical" evidence="5">
    <location>
        <begin position="212"/>
        <end position="232"/>
    </location>
</feature>
<dbReference type="RefSeq" id="WP_344754872.1">
    <property type="nucleotide sequence ID" value="NZ_BAABBW010000004.1"/>
</dbReference>
<gene>
    <name evidence="7" type="ORF">GCM10022287_24880</name>
</gene>
<protein>
    <submittedName>
        <fullName evidence="7">TetR/AcrR family transcriptional regulator C-terminal domain-containing protein</fullName>
    </submittedName>
</protein>
<organism evidence="7 8">
    <name type="scientific">Gryllotalpicola koreensis</name>
    <dbReference type="NCBI Taxonomy" id="993086"/>
    <lineage>
        <taxon>Bacteria</taxon>
        <taxon>Bacillati</taxon>
        <taxon>Actinomycetota</taxon>
        <taxon>Actinomycetes</taxon>
        <taxon>Micrococcales</taxon>
        <taxon>Microbacteriaceae</taxon>
        <taxon>Gryllotalpicola</taxon>
    </lineage>
</organism>
<dbReference type="InterPro" id="IPR036271">
    <property type="entry name" value="Tet_transcr_reg_TetR-rel_C_sf"/>
</dbReference>
<dbReference type="Proteomes" id="UP001501079">
    <property type="component" value="Unassembled WGS sequence"/>
</dbReference>
<dbReference type="InterPro" id="IPR001647">
    <property type="entry name" value="HTH_TetR"/>
</dbReference>
<dbReference type="PANTHER" id="PTHR30055">
    <property type="entry name" value="HTH-TYPE TRANSCRIPTIONAL REGULATOR RUTR"/>
    <property type="match status" value="1"/>
</dbReference>